<dbReference type="InterPro" id="IPR038610">
    <property type="entry name" value="FliK-like_C_sf"/>
</dbReference>
<accession>Q82T41</accession>
<protein>
    <submittedName>
        <fullName evidence="3">Possible flagellar hook-length control protein</fullName>
    </submittedName>
</protein>
<keyword evidence="3" id="KW-0966">Cell projection</keyword>
<keyword evidence="4" id="KW-1185">Reference proteome</keyword>
<feature type="domain" description="Flagellar hook-length control protein-like C-terminal" evidence="2">
    <location>
        <begin position="255"/>
        <end position="338"/>
    </location>
</feature>
<evidence type="ECO:0000313" key="3">
    <source>
        <dbReference type="EMBL" id="CAD85999.1"/>
    </source>
</evidence>
<dbReference type="EMBL" id="AL954747">
    <property type="protein sequence ID" value="CAD85999.1"/>
    <property type="molecule type" value="Genomic_DNA"/>
</dbReference>
<dbReference type="KEGG" id="neu:NE2088"/>
<dbReference type="AlphaFoldDB" id="Q82T41"/>
<feature type="region of interest" description="Disordered" evidence="1">
    <location>
        <begin position="80"/>
        <end position="102"/>
    </location>
</feature>
<dbReference type="OrthoDB" id="8596319at2"/>
<dbReference type="CDD" id="cd17470">
    <property type="entry name" value="T3SS_Flik_C"/>
    <property type="match status" value="1"/>
</dbReference>
<organism evidence="3 4">
    <name type="scientific">Nitrosomonas europaea (strain ATCC 19718 / CIP 103999 / KCTC 2705 / NBRC 14298)</name>
    <dbReference type="NCBI Taxonomy" id="228410"/>
    <lineage>
        <taxon>Bacteria</taxon>
        <taxon>Pseudomonadati</taxon>
        <taxon>Pseudomonadota</taxon>
        <taxon>Betaproteobacteria</taxon>
        <taxon>Nitrosomonadales</taxon>
        <taxon>Nitrosomonadaceae</taxon>
        <taxon>Nitrosomonas</taxon>
    </lineage>
</organism>
<proteinExistence type="predicted"/>
<keyword evidence="3" id="KW-0282">Flagellum</keyword>
<feature type="compositionally biased region" description="Polar residues" evidence="1">
    <location>
        <begin position="327"/>
        <end position="344"/>
    </location>
</feature>
<dbReference type="GeneID" id="87105227"/>
<dbReference type="RefSeq" id="WP_011112597.1">
    <property type="nucleotide sequence ID" value="NC_004757.1"/>
</dbReference>
<keyword evidence="3" id="KW-0969">Cilium</keyword>
<dbReference type="PANTHER" id="PTHR37533:SF2">
    <property type="entry name" value="FLAGELLAR HOOK-LENGTH CONTROL PROTEIN"/>
    <property type="match status" value="1"/>
</dbReference>
<dbReference type="SMR" id="Q82T41"/>
<name>Q82T41_NITEU</name>
<dbReference type="Pfam" id="PF02120">
    <property type="entry name" value="Flg_hook"/>
    <property type="match status" value="1"/>
</dbReference>
<dbReference type="InterPro" id="IPR052563">
    <property type="entry name" value="FliK"/>
</dbReference>
<feature type="region of interest" description="Disordered" evidence="1">
    <location>
        <begin position="116"/>
        <end position="153"/>
    </location>
</feature>
<dbReference type="InterPro" id="IPR021136">
    <property type="entry name" value="Flagellar_hook_control-like_C"/>
</dbReference>
<evidence type="ECO:0000256" key="1">
    <source>
        <dbReference type="SAM" id="MobiDB-lite"/>
    </source>
</evidence>
<reference evidence="3 4" key="1">
    <citation type="journal article" date="2003" name="J. Bacteriol.">
        <title>Complete genome sequence of the ammonia-oxidizing bacterium and obligate chemolithoautotroph Nitrosomonas europaea.</title>
        <authorList>
            <person name="Chain P."/>
            <person name="Lamerdin J."/>
            <person name="Larimer F."/>
            <person name="Regala W."/>
            <person name="Land M."/>
            <person name="Hauser L."/>
            <person name="Hooper A."/>
            <person name="Klotz M."/>
            <person name="Norton J."/>
            <person name="Sayavedra-Soto L."/>
            <person name="Arciero D."/>
            <person name="Hommes N."/>
            <person name="Whittaker M."/>
            <person name="Arp D."/>
        </authorList>
    </citation>
    <scope>NUCLEOTIDE SEQUENCE [LARGE SCALE GENOMIC DNA]</scope>
    <source>
        <strain evidence="4">ATCC 19718 / CIP 103999 / KCTC 2705 / NBRC 14298</strain>
    </source>
</reference>
<dbReference type="Gene3D" id="3.30.750.140">
    <property type="match status" value="1"/>
</dbReference>
<feature type="region of interest" description="Disordered" evidence="1">
    <location>
        <begin position="327"/>
        <end position="381"/>
    </location>
</feature>
<dbReference type="PANTHER" id="PTHR37533">
    <property type="entry name" value="FLAGELLAR HOOK-LENGTH CONTROL PROTEIN"/>
    <property type="match status" value="1"/>
</dbReference>
<dbReference type="STRING" id="228410.NE2088"/>
<dbReference type="HOGENOM" id="CLU_725277_0_0_4"/>
<dbReference type="eggNOG" id="COG3144">
    <property type="taxonomic scope" value="Bacteria"/>
</dbReference>
<evidence type="ECO:0000313" key="4">
    <source>
        <dbReference type="Proteomes" id="UP000001416"/>
    </source>
</evidence>
<evidence type="ECO:0000259" key="2">
    <source>
        <dbReference type="Pfam" id="PF02120"/>
    </source>
</evidence>
<gene>
    <name evidence="3" type="ordered locus">NE2088</name>
</gene>
<sequence>MPNLPALPDMGLPVVTSDLTATLLPGVASPIVPGQPIEQAFSSILISMMKSDQAIEDDTENPAPVSIDALIAGMIAAPANPPQLVPSQPAPDALDTPNAPDAPAEELLSMLATSMMPNTGQPVTDEPVTFPAGGLASATPPNLPSDSGRHAADPLQTTSQAHAAPLPAELPAGNISTSTPFPAPVNSFNQAIDAANFADSGKSLPPSMTSVPVTPVAAHTSSTPLTDIAADTTANDAPAIAAEFGQPDWPEEFGRKITWLATQRMQAAELKLHPAHLGPIEISLQLSDDQRLTAQFISHHPAVREAIEANLPRLREIMAENGITLADTSVSADTPGQQAENRQGSPFRRPAAGDHSTYDSTSPQTPALQATRRSSLIDTFA</sequence>
<feature type="compositionally biased region" description="Polar residues" evidence="1">
    <location>
        <begin position="358"/>
        <end position="381"/>
    </location>
</feature>
<dbReference type="Proteomes" id="UP000001416">
    <property type="component" value="Chromosome"/>
</dbReference>